<sequence length="467" mass="50952">MPEKATAMTKAILDRFRARPRHPSQASATIPYVAGIGVSHRMPEALADDLAAAGIQRSSIVTEARIGIAGGYGISGRPWDAVVVDDELPVVVTEIKVNLGIGGNNLRNRLDDIVALATNIARTFDGPDRLPYRPCIAVVFVMEKSRDTVARRRPRPVDLSFPGLPPEEPTSYLDFVGHTLSGLLSGGVIDAACYLAADSSEMEVSEPFADLSFDNFAKRIVSYISRAAQTRSGSGLSAANLGRVLAHGNDVQEVVAGLTSTPEGLSAAEAAIIRERRRIISDLQDLALSPDANETKMHAAIGSRYWIFGGQYVGIADRRTFVPLDQYDIPLVCADGSLEIVELKGPEVTLVRKHRNHLIVSDDVHEAVSQCLNYLRHIDELGAALRTQYMNELQADFDFRRAKGTIVLGHPTRRLPDGVSREQVDQTIRSYNAHLSRLTVITYADLLESAERALRFESEESTRDGAS</sequence>
<proteinExistence type="predicted"/>
<keyword evidence="3" id="KW-1185">Reference proteome</keyword>
<protein>
    <submittedName>
        <fullName evidence="2">DUF4263 domain-containing protein</fullName>
    </submittedName>
</protein>
<feature type="domain" description="Shedu protein SduA C-terminal" evidence="1">
    <location>
        <begin position="293"/>
        <end position="447"/>
    </location>
</feature>
<dbReference type="Pfam" id="PF14082">
    <property type="entry name" value="SduA_C"/>
    <property type="match status" value="1"/>
</dbReference>
<reference evidence="2 3" key="1">
    <citation type="submission" date="2021-03" db="EMBL/GenBank/DDBJ databases">
        <title>Actinoplanes flavus sp. nov., a novel actinomycete isolated from Coconut Palm rhizosphere soil.</title>
        <authorList>
            <person name="Luo X."/>
        </authorList>
    </citation>
    <scope>NUCLEOTIDE SEQUENCE [LARGE SCALE GENOMIC DNA]</scope>
    <source>
        <strain evidence="2 3">NEAU-H7</strain>
    </source>
</reference>
<dbReference type="EMBL" id="JAGFNS010000065">
    <property type="protein sequence ID" value="MBO3744368.1"/>
    <property type="molecule type" value="Genomic_DNA"/>
</dbReference>
<name>A0ABS3V0K8_9ACTN</name>
<dbReference type="InterPro" id="IPR025359">
    <property type="entry name" value="SduA_C"/>
</dbReference>
<accession>A0ABS3V0K8</accession>
<evidence type="ECO:0000313" key="3">
    <source>
        <dbReference type="Proteomes" id="UP000679690"/>
    </source>
</evidence>
<organism evidence="2 3">
    <name type="scientific">Actinoplanes flavus</name>
    <dbReference type="NCBI Taxonomy" id="2820290"/>
    <lineage>
        <taxon>Bacteria</taxon>
        <taxon>Bacillati</taxon>
        <taxon>Actinomycetota</taxon>
        <taxon>Actinomycetes</taxon>
        <taxon>Micromonosporales</taxon>
        <taxon>Micromonosporaceae</taxon>
        <taxon>Actinoplanes</taxon>
    </lineage>
</organism>
<dbReference type="RefSeq" id="WP_208473597.1">
    <property type="nucleotide sequence ID" value="NZ_JAGFNS010000065.1"/>
</dbReference>
<gene>
    <name evidence="2" type="ORF">J5X75_43460</name>
</gene>
<evidence type="ECO:0000259" key="1">
    <source>
        <dbReference type="Pfam" id="PF14082"/>
    </source>
</evidence>
<comment type="caution">
    <text evidence="2">The sequence shown here is derived from an EMBL/GenBank/DDBJ whole genome shotgun (WGS) entry which is preliminary data.</text>
</comment>
<dbReference type="Proteomes" id="UP000679690">
    <property type="component" value="Unassembled WGS sequence"/>
</dbReference>
<evidence type="ECO:0000313" key="2">
    <source>
        <dbReference type="EMBL" id="MBO3744368.1"/>
    </source>
</evidence>